<reference evidence="1" key="1">
    <citation type="submission" date="2020-05" db="EMBL/GenBank/DDBJ databases">
        <title>Large-scale comparative analyses of tick genomes elucidate their genetic diversity and vector capacities.</title>
        <authorList>
            <person name="Jia N."/>
            <person name="Wang J."/>
            <person name="Shi W."/>
            <person name="Du L."/>
            <person name="Sun Y."/>
            <person name="Zhan W."/>
            <person name="Jiang J."/>
            <person name="Wang Q."/>
            <person name="Zhang B."/>
            <person name="Ji P."/>
            <person name="Sakyi L.B."/>
            <person name="Cui X."/>
            <person name="Yuan T."/>
            <person name="Jiang B."/>
            <person name="Yang W."/>
            <person name="Lam T.T.-Y."/>
            <person name="Chang Q."/>
            <person name="Ding S."/>
            <person name="Wang X."/>
            <person name="Zhu J."/>
            <person name="Ruan X."/>
            <person name="Zhao L."/>
            <person name="Wei J."/>
            <person name="Que T."/>
            <person name="Du C."/>
            <person name="Cheng J."/>
            <person name="Dai P."/>
            <person name="Han X."/>
            <person name="Huang E."/>
            <person name="Gao Y."/>
            <person name="Liu J."/>
            <person name="Shao H."/>
            <person name="Ye R."/>
            <person name="Li L."/>
            <person name="Wei W."/>
            <person name="Wang X."/>
            <person name="Wang C."/>
            <person name="Yang T."/>
            <person name="Huo Q."/>
            <person name="Li W."/>
            <person name="Guo W."/>
            <person name="Chen H."/>
            <person name="Zhou L."/>
            <person name="Ni X."/>
            <person name="Tian J."/>
            <person name="Zhou Y."/>
            <person name="Sheng Y."/>
            <person name="Liu T."/>
            <person name="Pan Y."/>
            <person name="Xia L."/>
            <person name="Li J."/>
            <person name="Zhao F."/>
            <person name="Cao W."/>
        </authorList>
    </citation>
    <scope>NUCLEOTIDE SEQUENCE</scope>
    <source>
        <strain evidence="1">Dsil-2018</strain>
    </source>
</reference>
<protein>
    <submittedName>
        <fullName evidence="1">Uncharacterized protein</fullName>
    </submittedName>
</protein>
<name>A0ACB8E104_DERSI</name>
<dbReference type="Proteomes" id="UP000821865">
    <property type="component" value="Chromosome 1"/>
</dbReference>
<accession>A0ACB8E104</accession>
<dbReference type="EMBL" id="CM023470">
    <property type="protein sequence ID" value="KAH7980203.1"/>
    <property type="molecule type" value="Genomic_DNA"/>
</dbReference>
<organism evidence="1 2">
    <name type="scientific">Dermacentor silvarum</name>
    <name type="common">Tick</name>
    <dbReference type="NCBI Taxonomy" id="543639"/>
    <lineage>
        <taxon>Eukaryota</taxon>
        <taxon>Metazoa</taxon>
        <taxon>Ecdysozoa</taxon>
        <taxon>Arthropoda</taxon>
        <taxon>Chelicerata</taxon>
        <taxon>Arachnida</taxon>
        <taxon>Acari</taxon>
        <taxon>Parasitiformes</taxon>
        <taxon>Ixodida</taxon>
        <taxon>Ixodoidea</taxon>
        <taxon>Ixodidae</taxon>
        <taxon>Rhipicephalinae</taxon>
        <taxon>Dermacentor</taxon>
    </lineage>
</organism>
<gene>
    <name evidence="1" type="ORF">HPB49_013771</name>
</gene>
<evidence type="ECO:0000313" key="2">
    <source>
        <dbReference type="Proteomes" id="UP000821865"/>
    </source>
</evidence>
<sequence length="357" mass="41101">MVAADIINEQRRAKKRKPVRDILKQRRKFGEYFTLVREMRLGDGQYFFQYFRMSVQRFDRLLALVHPLIRPKRVTCNTLSSGEKLAFTLGYLAHGSNMQVIAKSYRISSTTASDIVRQTCLALRRVLEPIYLAKPTTAQWKEIANDFEELWQFPNCIGAIDGKHVSIESPSHSATLFHNYKGFFSTILLAVCYARYRFTMVDIGDCGSRGDAGLFGECHIGQMLEDGQLGIPHDSEVPRAPVKLPYVFVGDEAFPLVKNLMRPYPGSGLDAERRVFNYRLSRARRTIENTFGILANRWRILRQDIRASARTIDMIVWATVLLHNYLRTLDEEDHSCFKYCSDNDVDRMVNSFLVYGE</sequence>
<comment type="caution">
    <text evidence="1">The sequence shown here is derived from an EMBL/GenBank/DDBJ whole genome shotgun (WGS) entry which is preliminary data.</text>
</comment>
<keyword evidence="2" id="KW-1185">Reference proteome</keyword>
<proteinExistence type="predicted"/>
<evidence type="ECO:0000313" key="1">
    <source>
        <dbReference type="EMBL" id="KAH7980203.1"/>
    </source>
</evidence>